<gene>
    <name evidence="1" type="ORF">VTL71DRAFT_8356</name>
</gene>
<keyword evidence="2" id="KW-1185">Reference proteome</keyword>
<dbReference type="EMBL" id="JAZHXI010000002">
    <property type="protein sequence ID" value="KAL2074578.1"/>
    <property type="molecule type" value="Genomic_DNA"/>
</dbReference>
<name>A0ABR4CXM3_9HELO</name>
<reference evidence="1 2" key="1">
    <citation type="journal article" date="2024" name="Commun. Biol.">
        <title>Comparative genomic analysis of thermophilic fungi reveals convergent evolutionary adaptations and gene losses.</title>
        <authorList>
            <person name="Steindorff A.S."/>
            <person name="Aguilar-Pontes M.V."/>
            <person name="Robinson A.J."/>
            <person name="Andreopoulos B."/>
            <person name="LaButti K."/>
            <person name="Kuo A."/>
            <person name="Mondo S."/>
            <person name="Riley R."/>
            <person name="Otillar R."/>
            <person name="Haridas S."/>
            <person name="Lipzen A."/>
            <person name="Grimwood J."/>
            <person name="Schmutz J."/>
            <person name="Clum A."/>
            <person name="Reid I.D."/>
            <person name="Moisan M.C."/>
            <person name="Butler G."/>
            <person name="Nguyen T.T.M."/>
            <person name="Dewar K."/>
            <person name="Conant G."/>
            <person name="Drula E."/>
            <person name="Henrissat B."/>
            <person name="Hansel C."/>
            <person name="Singer S."/>
            <person name="Hutchinson M.I."/>
            <person name="de Vries R.P."/>
            <person name="Natvig D.O."/>
            <person name="Powell A.J."/>
            <person name="Tsang A."/>
            <person name="Grigoriev I.V."/>
        </authorList>
    </citation>
    <scope>NUCLEOTIDE SEQUENCE [LARGE SCALE GENOMIC DNA]</scope>
    <source>
        <strain evidence="1 2">CBS 494.80</strain>
    </source>
</reference>
<dbReference type="Proteomes" id="UP001595075">
    <property type="component" value="Unassembled WGS sequence"/>
</dbReference>
<comment type="caution">
    <text evidence="1">The sequence shown here is derived from an EMBL/GenBank/DDBJ whole genome shotgun (WGS) entry which is preliminary data.</text>
</comment>
<evidence type="ECO:0000313" key="1">
    <source>
        <dbReference type="EMBL" id="KAL2074578.1"/>
    </source>
</evidence>
<organism evidence="1 2">
    <name type="scientific">Oculimacula yallundae</name>
    <dbReference type="NCBI Taxonomy" id="86028"/>
    <lineage>
        <taxon>Eukaryota</taxon>
        <taxon>Fungi</taxon>
        <taxon>Dikarya</taxon>
        <taxon>Ascomycota</taxon>
        <taxon>Pezizomycotina</taxon>
        <taxon>Leotiomycetes</taxon>
        <taxon>Helotiales</taxon>
        <taxon>Ploettnerulaceae</taxon>
        <taxon>Oculimacula</taxon>
    </lineage>
</organism>
<proteinExistence type="predicted"/>
<sequence length="74" mass="8032">MPCDAILAQGISQKIETFTESTRPFTRTANASTSLNPTTPISTSHSSNILSTAGHFTEQFTTFLSLTSIIWNIP</sequence>
<evidence type="ECO:0000313" key="2">
    <source>
        <dbReference type="Proteomes" id="UP001595075"/>
    </source>
</evidence>
<accession>A0ABR4CXM3</accession>
<protein>
    <submittedName>
        <fullName evidence="1">Uncharacterized protein</fullName>
    </submittedName>
</protein>